<dbReference type="SUPFAM" id="SSF53850">
    <property type="entry name" value="Periplasmic binding protein-like II"/>
    <property type="match status" value="1"/>
</dbReference>
<feature type="chain" id="PRO_5012329776" evidence="5">
    <location>
        <begin position="26"/>
        <end position="342"/>
    </location>
</feature>
<keyword evidence="3 5" id="KW-0732">Signal</keyword>
<dbReference type="InterPro" id="IPR001638">
    <property type="entry name" value="Solute-binding_3/MltF_N"/>
</dbReference>
<dbReference type="OrthoDB" id="9777941at2"/>
<dbReference type="KEGG" id="pmai:CF386_06395"/>
<dbReference type="PANTHER" id="PTHR30085:SF7">
    <property type="entry name" value="AMINO-ACID ABC TRANSPORTER-BINDING PROTEIN YHDW-RELATED"/>
    <property type="match status" value="1"/>
</dbReference>
<sequence>MNLFKVKKVSLILVLTALFSFNVYASKTLEKVKKNGYLNCGVSAGLPGFSNPNAKGQWEGLDVEFCKAVAAAALGDKNKVKYIPLTAKERFTALQSGEIDVLSRNTTWTLNRDTSLGINFTGIIYYDGQGFMIKKDLGVNSAKELDGAAVCVQSGTTTELNLADYFRVHKMKYKPVVYDTADQTIKGFEAGRCDVLTTDQSALYALRLKMNKPDTVKILPEIISKEPLGPVVRQGDDQWFNIVKWTLFALVNAEELDINSKNVDKMQKESTDPNVERLIGTGSTHHKSMNLPQDWGYQIIKQVGNYGEIFNRTVGMNSPLKIDRGLNNLWTKQGLQYAPPIR</sequence>
<evidence type="ECO:0000256" key="2">
    <source>
        <dbReference type="ARBA" id="ARBA00022448"/>
    </source>
</evidence>
<gene>
    <name evidence="7" type="ORF">CF386_06395</name>
</gene>
<evidence type="ECO:0000256" key="4">
    <source>
        <dbReference type="RuleBase" id="RU003744"/>
    </source>
</evidence>
<evidence type="ECO:0000313" key="7">
    <source>
        <dbReference type="EMBL" id="ASK78657.1"/>
    </source>
</evidence>
<dbReference type="AlphaFoldDB" id="A0A220VE73"/>
<evidence type="ECO:0000256" key="3">
    <source>
        <dbReference type="ARBA" id="ARBA00022729"/>
    </source>
</evidence>
<evidence type="ECO:0000313" key="8">
    <source>
        <dbReference type="Proteomes" id="UP000242175"/>
    </source>
</evidence>
<dbReference type="Gene3D" id="3.40.190.10">
    <property type="entry name" value="Periplasmic binding protein-like II"/>
    <property type="match status" value="2"/>
</dbReference>
<dbReference type="Pfam" id="PF00497">
    <property type="entry name" value="SBP_bac_3"/>
    <property type="match status" value="1"/>
</dbReference>
<keyword evidence="8" id="KW-1185">Reference proteome</keyword>
<dbReference type="PANTHER" id="PTHR30085">
    <property type="entry name" value="AMINO ACID ABC TRANSPORTER PERMEASE"/>
    <property type="match status" value="1"/>
</dbReference>
<dbReference type="SMART" id="SM00062">
    <property type="entry name" value="PBPb"/>
    <property type="match status" value="1"/>
</dbReference>
<dbReference type="Proteomes" id="UP000242175">
    <property type="component" value="Chromosome large"/>
</dbReference>
<dbReference type="PROSITE" id="PS01039">
    <property type="entry name" value="SBP_BACTERIAL_3"/>
    <property type="match status" value="1"/>
</dbReference>
<organism evidence="7 8">
    <name type="scientific">Paraphotobacterium marinum</name>
    <dbReference type="NCBI Taxonomy" id="1755811"/>
    <lineage>
        <taxon>Bacteria</taxon>
        <taxon>Pseudomonadati</taxon>
        <taxon>Pseudomonadota</taxon>
        <taxon>Gammaproteobacteria</taxon>
        <taxon>Vibrionales</taxon>
        <taxon>Vibrionaceae</taxon>
        <taxon>Paraphotobacterium</taxon>
    </lineage>
</organism>
<dbReference type="InterPro" id="IPR051455">
    <property type="entry name" value="Bact_solute-bind_prot3"/>
</dbReference>
<dbReference type="FunFam" id="3.40.190.10:FF:000114">
    <property type="entry name" value="Amino acid ABC transporter substrate-binding protein"/>
    <property type="match status" value="1"/>
</dbReference>
<dbReference type="EMBL" id="CP022355">
    <property type="protein sequence ID" value="ASK78657.1"/>
    <property type="molecule type" value="Genomic_DNA"/>
</dbReference>
<dbReference type="RefSeq" id="WP_089073565.1">
    <property type="nucleotide sequence ID" value="NZ_CBCSAM010000001.1"/>
</dbReference>
<accession>A0A220VE73</accession>
<dbReference type="InterPro" id="IPR018313">
    <property type="entry name" value="SBP_3_CS"/>
</dbReference>
<feature type="domain" description="Solute-binding protein family 3/N-terminal" evidence="6">
    <location>
        <begin position="37"/>
        <end position="266"/>
    </location>
</feature>
<protein>
    <submittedName>
        <fullName evidence="7">Amino acid ABC transporter substrate-binding protein</fullName>
    </submittedName>
</protein>
<evidence type="ECO:0000256" key="5">
    <source>
        <dbReference type="SAM" id="SignalP"/>
    </source>
</evidence>
<dbReference type="CDD" id="cd13692">
    <property type="entry name" value="PBP2_BztA"/>
    <property type="match status" value="1"/>
</dbReference>
<keyword evidence="2" id="KW-0813">Transport</keyword>
<proteinExistence type="inferred from homology"/>
<evidence type="ECO:0000259" key="6">
    <source>
        <dbReference type="SMART" id="SM00062"/>
    </source>
</evidence>
<feature type="signal peptide" evidence="5">
    <location>
        <begin position="1"/>
        <end position="25"/>
    </location>
</feature>
<reference evidence="7 8" key="1">
    <citation type="journal article" date="2016" name="Int. J. Syst. Evol. Microbiol.">
        <title>Paraphotobacterium marinum gen. nov., sp. nov., a member of the family Vibrionaceae, isolated from surface seawater.</title>
        <authorList>
            <person name="Huang Z."/>
            <person name="Dong C."/>
            <person name="Shao Z."/>
        </authorList>
    </citation>
    <scope>NUCLEOTIDE SEQUENCE [LARGE SCALE GENOMIC DNA]</scope>
    <source>
        <strain evidence="7 8">NSCS20N07D</strain>
    </source>
</reference>
<name>A0A220VE73_9GAMM</name>
<dbReference type="GO" id="GO:0006865">
    <property type="term" value="P:amino acid transport"/>
    <property type="evidence" value="ECO:0007669"/>
    <property type="project" value="TreeGrafter"/>
</dbReference>
<comment type="similarity">
    <text evidence="1 4">Belongs to the bacterial solute-binding protein 3 family.</text>
</comment>
<evidence type="ECO:0000256" key="1">
    <source>
        <dbReference type="ARBA" id="ARBA00010333"/>
    </source>
</evidence>